<sequence length="192" mass="21436">MLGSFNFPMRLRILNRVLRLWGCSYPTYDNKDLCKDCGEDSGVQFLAGLNPNFEYARVHLLDRTPFPTLEEAHAYCISDKSHRSPMPPIFKIPSESSAMAVRYAYPALPSVPSQTSHTSSPSLSPLPVVSGNSRPPRKKCDYCSKWGHLKTTCHALHDRRARYQPHPSQSLAHLSADSSTPDSLAFSTLSQD</sequence>
<feature type="region of interest" description="Disordered" evidence="1">
    <location>
        <begin position="164"/>
        <end position="192"/>
    </location>
</feature>
<dbReference type="Proteomes" id="UP000541444">
    <property type="component" value="Unassembled WGS sequence"/>
</dbReference>
<organism evidence="2 3">
    <name type="scientific">Kingdonia uniflora</name>
    <dbReference type="NCBI Taxonomy" id="39325"/>
    <lineage>
        <taxon>Eukaryota</taxon>
        <taxon>Viridiplantae</taxon>
        <taxon>Streptophyta</taxon>
        <taxon>Embryophyta</taxon>
        <taxon>Tracheophyta</taxon>
        <taxon>Spermatophyta</taxon>
        <taxon>Magnoliopsida</taxon>
        <taxon>Ranunculales</taxon>
        <taxon>Circaeasteraceae</taxon>
        <taxon>Kingdonia</taxon>
    </lineage>
</organism>
<feature type="compositionally biased region" description="Low complexity" evidence="1">
    <location>
        <begin position="114"/>
        <end position="130"/>
    </location>
</feature>
<evidence type="ECO:0000256" key="1">
    <source>
        <dbReference type="SAM" id="MobiDB-lite"/>
    </source>
</evidence>
<proteinExistence type="predicted"/>
<evidence type="ECO:0000313" key="3">
    <source>
        <dbReference type="Proteomes" id="UP000541444"/>
    </source>
</evidence>
<gene>
    <name evidence="2" type="ORF">GIB67_028085</name>
</gene>
<dbReference type="EMBL" id="JACGCM010001653">
    <property type="protein sequence ID" value="KAF6152171.1"/>
    <property type="molecule type" value="Genomic_DNA"/>
</dbReference>
<dbReference type="PANTHER" id="PTHR34222:SF100">
    <property type="entry name" value="CCHC-TYPE DOMAIN-CONTAINING PROTEIN"/>
    <property type="match status" value="1"/>
</dbReference>
<protein>
    <submittedName>
        <fullName evidence="2">Uncharacterized protein</fullName>
    </submittedName>
</protein>
<comment type="caution">
    <text evidence="2">The sequence shown here is derived from an EMBL/GenBank/DDBJ whole genome shotgun (WGS) entry which is preliminary data.</text>
</comment>
<dbReference type="AlphaFoldDB" id="A0A7J7MBA6"/>
<keyword evidence="3" id="KW-1185">Reference proteome</keyword>
<evidence type="ECO:0000313" key="2">
    <source>
        <dbReference type="EMBL" id="KAF6152171.1"/>
    </source>
</evidence>
<feature type="region of interest" description="Disordered" evidence="1">
    <location>
        <begin position="114"/>
        <end position="137"/>
    </location>
</feature>
<name>A0A7J7MBA6_9MAGN</name>
<reference evidence="2 3" key="1">
    <citation type="journal article" date="2020" name="IScience">
        <title>Genome Sequencing of the Endangered Kingdonia uniflora (Circaeasteraceae, Ranunculales) Reveals Potential Mechanisms of Evolutionary Specialization.</title>
        <authorList>
            <person name="Sun Y."/>
            <person name="Deng T."/>
            <person name="Zhang A."/>
            <person name="Moore M.J."/>
            <person name="Landis J.B."/>
            <person name="Lin N."/>
            <person name="Zhang H."/>
            <person name="Zhang X."/>
            <person name="Huang J."/>
            <person name="Zhang X."/>
            <person name="Sun H."/>
            <person name="Wang H."/>
        </authorList>
    </citation>
    <scope>NUCLEOTIDE SEQUENCE [LARGE SCALE GENOMIC DNA]</scope>
    <source>
        <strain evidence="2">TB1705</strain>
        <tissue evidence="2">Leaf</tissue>
    </source>
</reference>
<accession>A0A7J7MBA6</accession>
<feature type="compositionally biased region" description="Polar residues" evidence="1">
    <location>
        <begin position="166"/>
        <end position="192"/>
    </location>
</feature>
<dbReference type="OrthoDB" id="6017153at2759"/>
<dbReference type="PANTHER" id="PTHR34222">
    <property type="entry name" value="GAG_PRE-INTEGRS DOMAIN-CONTAINING PROTEIN"/>
    <property type="match status" value="1"/>
</dbReference>